<dbReference type="GO" id="GO:0016020">
    <property type="term" value="C:membrane"/>
    <property type="evidence" value="ECO:0007669"/>
    <property type="project" value="UniProtKB-SubCell"/>
</dbReference>
<evidence type="ECO:0000259" key="6">
    <source>
        <dbReference type="Pfam" id="PF12832"/>
    </source>
</evidence>
<evidence type="ECO:0000256" key="2">
    <source>
        <dbReference type="ARBA" id="ARBA00022692"/>
    </source>
</evidence>
<feature type="transmembrane region" description="Helical" evidence="5">
    <location>
        <begin position="46"/>
        <end position="64"/>
    </location>
</feature>
<keyword evidence="8" id="KW-1185">Reference proteome</keyword>
<feature type="domain" description="Major facilitator superfamily associated" evidence="6">
    <location>
        <begin position="13"/>
        <end position="371"/>
    </location>
</feature>
<feature type="transmembrane region" description="Helical" evidence="5">
    <location>
        <begin position="279"/>
        <end position="298"/>
    </location>
</feature>
<evidence type="ECO:0000256" key="4">
    <source>
        <dbReference type="ARBA" id="ARBA00023136"/>
    </source>
</evidence>
<feature type="transmembrane region" description="Helical" evidence="5">
    <location>
        <begin position="373"/>
        <end position="393"/>
    </location>
</feature>
<feature type="transmembrane region" description="Helical" evidence="5">
    <location>
        <begin position="249"/>
        <end position="267"/>
    </location>
</feature>
<protein>
    <recommendedName>
        <fullName evidence="6">Major facilitator superfamily associated domain-containing protein</fullName>
    </recommendedName>
</protein>
<gene>
    <name evidence="7" type="ORF">PHYBOEH_001132</name>
</gene>
<comment type="caution">
    <text evidence="7">The sequence shown here is derived from an EMBL/GenBank/DDBJ whole genome shotgun (WGS) entry which is preliminary data.</text>
</comment>
<evidence type="ECO:0000313" key="7">
    <source>
        <dbReference type="EMBL" id="KAG7397193.1"/>
    </source>
</evidence>
<dbReference type="InterPro" id="IPR051717">
    <property type="entry name" value="MFS_MFSD6"/>
</dbReference>
<dbReference type="EMBL" id="JAGDFL010000122">
    <property type="protein sequence ID" value="KAG7397193.1"/>
    <property type="molecule type" value="Genomic_DNA"/>
</dbReference>
<evidence type="ECO:0000256" key="3">
    <source>
        <dbReference type="ARBA" id="ARBA00022989"/>
    </source>
</evidence>
<feature type="transmembrane region" description="Helical" evidence="5">
    <location>
        <begin position="340"/>
        <end position="361"/>
    </location>
</feature>
<dbReference type="AlphaFoldDB" id="A0A8T1WZN0"/>
<organism evidence="7 8">
    <name type="scientific">Phytophthora boehmeriae</name>
    <dbReference type="NCBI Taxonomy" id="109152"/>
    <lineage>
        <taxon>Eukaryota</taxon>
        <taxon>Sar</taxon>
        <taxon>Stramenopiles</taxon>
        <taxon>Oomycota</taxon>
        <taxon>Peronosporomycetes</taxon>
        <taxon>Peronosporales</taxon>
        <taxon>Peronosporaceae</taxon>
        <taxon>Phytophthora</taxon>
    </lineage>
</organism>
<feature type="transmembrane region" description="Helical" evidence="5">
    <location>
        <begin position="310"/>
        <end position="328"/>
    </location>
</feature>
<dbReference type="PANTHER" id="PTHR16172:SF41">
    <property type="entry name" value="MAJOR FACILITATOR SUPERFAMILY DOMAIN-CONTAINING PROTEIN 6-LIKE"/>
    <property type="match status" value="1"/>
</dbReference>
<evidence type="ECO:0000313" key="8">
    <source>
        <dbReference type="Proteomes" id="UP000693981"/>
    </source>
</evidence>
<dbReference type="Pfam" id="PF12832">
    <property type="entry name" value="MFS_1_like"/>
    <property type="match status" value="1"/>
</dbReference>
<proteinExistence type="predicted"/>
<feature type="transmembrane region" description="Helical" evidence="5">
    <location>
        <begin position="76"/>
        <end position="92"/>
    </location>
</feature>
<keyword evidence="4 5" id="KW-0472">Membrane</keyword>
<dbReference type="OrthoDB" id="515887at2759"/>
<evidence type="ECO:0000256" key="5">
    <source>
        <dbReference type="SAM" id="Phobius"/>
    </source>
</evidence>
<comment type="subcellular location">
    <subcellularLocation>
        <location evidence="1">Membrane</location>
        <topology evidence="1">Multi-pass membrane protein</topology>
    </subcellularLocation>
</comment>
<feature type="transmembrane region" description="Helical" evidence="5">
    <location>
        <begin position="139"/>
        <end position="159"/>
    </location>
</feature>
<sequence>MFLLDAGEAKELIPLKLFYAVYYYCNSMIAYLPIFYEEAHFSKSEIGILLAIPCVCTILAPPLWGAIADSLRRHKHIHVLCYVTSCLLFFSIQFVHSFPLMCVVVLGTYCQMMPHLALMDLAAMKLTTRYNGDFGKQRLYGAFGYGVGGYVVGAMASSVGLKWCFTMMLGVACISLVLLLWYIPASSYGDDDEHQPQKGLLWHSAKQIVRRPDVLALFAVTLVTGINGGFIDGYLFLNVYDLSDNGATIVSVFVAVETLSEIPLFFVSNSMIKRFGSAVCLCIVVAALFIRDMVYIYMEQPWYVIPVETLHGITFGLLLATLTTYLYAAAPKGAAGTMIGLLTAFQRGIGSGIASLAGGYIYDDYEVETIWKIGAFGVVPASLVLIGIFEWFARQRHAAAVELEDRLVDDIRSPSDLEKCSSVQ</sequence>
<accession>A0A8T1WZN0</accession>
<keyword evidence="3 5" id="KW-1133">Transmembrane helix</keyword>
<keyword evidence="2 5" id="KW-0812">Transmembrane</keyword>
<dbReference type="Proteomes" id="UP000693981">
    <property type="component" value="Unassembled WGS sequence"/>
</dbReference>
<evidence type="ECO:0000256" key="1">
    <source>
        <dbReference type="ARBA" id="ARBA00004141"/>
    </source>
</evidence>
<feature type="transmembrane region" description="Helical" evidence="5">
    <location>
        <begin position="214"/>
        <end position="237"/>
    </location>
</feature>
<feature type="transmembrane region" description="Helical" evidence="5">
    <location>
        <begin position="12"/>
        <end position="34"/>
    </location>
</feature>
<dbReference type="PANTHER" id="PTHR16172">
    <property type="entry name" value="MAJOR FACILITATOR SUPERFAMILY DOMAIN-CONTAINING PROTEIN 6-LIKE"/>
    <property type="match status" value="1"/>
</dbReference>
<name>A0A8T1WZN0_9STRA</name>
<feature type="transmembrane region" description="Helical" evidence="5">
    <location>
        <begin position="98"/>
        <end position="118"/>
    </location>
</feature>
<reference evidence="7" key="1">
    <citation type="submission" date="2021-02" db="EMBL/GenBank/DDBJ databases">
        <authorList>
            <person name="Palmer J.M."/>
        </authorList>
    </citation>
    <scope>NUCLEOTIDE SEQUENCE</scope>
    <source>
        <strain evidence="7">SCRP23</strain>
    </source>
</reference>
<dbReference type="InterPro" id="IPR024989">
    <property type="entry name" value="MFS_assoc_dom"/>
</dbReference>
<feature type="transmembrane region" description="Helical" evidence="5">
    <location>
        <begin position="165"/>
        <end position="183"/>
    </location>
</feature>